<protein>
    <submittedName>
        <fullName evidence="1">Non-specific phospholipase C3-like</fullName>
    </submittedName>
</protein>
<dbReference type="AlphaFoldDB" id="A0AAX6HD65"/>
<reference evidence="1" key="1">
    <citation type="journal article" date="2023" name="GigaByte">
        <title>Genome assembly of the bearded iris, Iris pallida Lam.</title>
        <authorList>
            <person name="Bruccoleri R.E."/>
            <person name="Oakeley E.J."/>
            <person name="Faust A.M.E."/>
            <person name="Altorfer M."/>
            <person name="Dessus-Babus S."/>
            <person name="Burckhardt D."/>
            <person name="Oertli M."/>
            <person name="Naumann U."/>
            <person name="Petersen F."/>
            <person name="Wong J."/>
        </authorList>
    </citation>
    <scope>NUCLEOTIDE SEQUENCE</scope>
    <source>
        <strain evidence="1">GSM-AAB239-AS_SAM_17_03QT</strain>
    </source>
</reference>
<keyword evidence="2" id="KW-1185">Reference proteome</keyword>
<name>A0AAX6HD65_IRIPA</name>
<dbReference type="Proteomes" id="UP001140949">
    <property type="component" value="Unassembled WGS sequence"/>
</dbReference>
<sequence>MDKFLQFFENQCPSMDMRAVVEVVPEPDYCSKAFTEARSTLTTSQRLVAFVASSMKVFCLIEAAVGSPIAPK</sequence>
<dbReference type="EMBL" id="JANAVB010010600">
    <property type="protein sequence ID" value="KAJ6838618.1"/>
    <property type="molecule type" value="Genomic_DNA"/>
</dbReference>
<gene>
    <name evidence="1" type="ORF">M6B38_318345</name>
</gene>
<comment type="caution">
    <text evidence="1">The sequence shown here is derived from an EMBL/GenBank/DDBJ whole genome shotgun (WGS) entry which is preliminary data.</text>
</comment>
<accession>A0AAX6HD65</accession>
<reference evidence="1" key="2">
    <citation type="submission" date="2023-04" db="EMBL/GenBank/DDBJ databases">
        <authorList>
            <person name="Bruccoleri R.E."/>
            <person name="Oakeley E.J."/>
            <person name="Faust A.-M."/>
            <person name="Dessus-Babus S."/>
            <person name="Altorfer M."/>
            <person name="Burckhardt D."/>
            <person name="Oertli M."/>
            <person name="Naumann U."/>
            <person name="Petersen F."/>
            <person name="Wong J."/>
        </authorList>
    </citation>
    <scope>NUCLEOTIDE SEQUENCE</scope>
    <source>
        <strain evidence="1">GSM-AAB239-AS_SAM_17_03QT</strain>
        <tissue evidence="1">Leaf</tissue>
    </source>
</reference>
<evidence type="ECO:0000313" key="1">
    <source>
        <dbReference type="EMBL" id="KAJ6838618.1"/>
    </source>
</evidence>
<organism evidence="1 2">
    <name type="scientific">Iris pallida</name>
    <name type="common">Sweet iris</name>
    <dbReference type="NCBI Taxonomy" id="29817"/>
    <lineage>
        <taxon>Eukaryota</taxon>
        <taxon>Viridiplantae</taxon>
        <taxon>Streptophyta</taxon>
        <taxon>Embryophyta</taxon>
        <taxon>Tracheophyta</taxon>
        <taxon>Spermatophyta</taxon>
        <taxon>Magnoliopsida</taxon>
        <taxon>Liliopsida</taxon>
        <taxon>Asparagales</taxon>
        <taxon>Iridaceae</taxon>
        <taxon>Iridoideae</taxon>
        <taxon>Irideae</taxon>
        <taxon>Iris</taxon>
    </lineage>
</organism>
<proteinExistence type="predicted"/>
<evidence type="ECO:0000313" key="2">
    <source>
        <dbReference type="Proteomes" id="UP001140949"/>
    </source>
</evidence>